<sequence>MFGHALSTYCSGTIDFAPPPSMALFRAGEEACSKRNPIVVGGRHGRGSDGLWGVCCGCQNLRGFIAGEAHKMSKYGESARATFTSRSSVGRTGGVHSLGLDDGLGLGLDQARSIIMHHHDSSC</sequence>
<gene>
    <name evidence="1" type="primary">BQ5605_C003g02163</name>
    <name evidence="1" type="ORF">BQ5605_C003G02163</name>
</gene>
<name>A0A2X0M4V9_9BASI</name>
<dbReference type="Proteomes" id="UP000249464">
    <property type="component" value="Unassembled WGS sequence"/>
</dbReference>
<keyword evidence="2" id="KW-1185">Reference proteome</keyword>
<proteinExistence type="predicted"/>
<accession>A0A2X0M4V9</accession>
<organism evidence="1 2">
    <name type="scientific">Microbotryum silenes-dioicae</name>
    <dbReference type="NCBI Taxonomy" id="796604"/>
    <lineage>
        <taxon>Eukaryota</taxon>
        <taxon>Fungi</taxon>
        <taxon>Dikarya</taxon>
        <taxon>Basidiomycota</taxon>
        <taxon>Pucciniomycotina</taxon>
        <taxon>Microbotryomycetes</taxon>
        <taxon>Microbotryales</taxon>
        <taxon>Microbotryaceae</taxon>
        <taxon>Microbotryum</taxon>
    </lineage>
</organism>
<reference evidence="1 2" key="1">
    <citation type="submission" date="2016-11" db="EMBL/GenBank/DDBJ databases">
        <authorList>
            <person name="Jaros S."/>
            <person name="Januszkiewicz K."/>
            <person name="Wedrychowicz H."/>
        </authorList>
    </citation>
    <scope>NUCLEOTIDE SEQUENCE [LARGE SCALE GENOMIC DNA]</scope>
</reference>
<dbReference type="EMBL" id="FQNC01000042">
    <property type="protein sequence ID" value="SGY39176.1"/>
    <property type="molecule type" value="Genomic_DNA"/>
</dbReference>
<evidence type="ECO:0000313" key="1">
    <source>
        <dbReference type="EMBL" id="SGY39176.1"/>
    </source>
</evidence>
<protein>
    <submittedName>
        <fullName evidence="1">BQ5605_C003g02163 protein</fullName>
    </submittedName>
</protein>
<evidence type="ECO:0000313" key="2">
    <source>
        <dbReference type="Proteomes" id="UP000249464"/>
    </source>
</evidence>
<dbReference type="AlphaFoldDB" id="A0A2X0M4V9"/>